<evidence type="ECO:0000256" key="1">
    <source>
        <dbReference type="SAM" id="MobiDB-lite"/>
    </source>
</evidence>
<protein>
    <submittedName>
        <fullName evidence="4">LysM domain-containing protein</fullName>
    </submittedName>
</protein>
<sequence length="219" mass="24784">MKFFKKPIIIICTLTFLIVGLFFIYRTLNYNKPEAPIQNAMEAKDNTLDETDISNNTDKNSSKDSDSSAKNSEEQKNVAEDEYIEYLVKEGDSLYSIATTQMSWSIYNSALRMLTEINNIRETDVLKIGSKILIPQNQINTANTIPHIINKGDTLYSLAIKYLPSTDPEKAVKIIMDKNNITNEKELNIGLNIYIPDEATTTTSTTEKNTNYKSTTTSR</sequence>
<feature type="domain" description="LysM" evidence="3">
    <location>
        <begin position="84"/>
        <end position="134"/>
    </location>
</feature>
<evidence type="ECO:0000256" key="2">
    <source>
        <dbReference type="SAM" id="Phobius"/>
    </source>
</evidence>
<feature type="transmembrane region" description="Helical" evidence="2">
    <location>
        <begin position="7"/>
        <end position="25"/>
    </location>
</feature>
<gene>
    <name evidence="4" type="ORF">SAMN02745207_03109</name>
</gene>
<evidence type="ECO:0000313" key="5">
    <source>
        <dbReference type="Proteomes" id="UP000184447"/>
    </source>
</evidence>
<dbReference type="Pfam" id="PF01476">
    <property type="entry name" value="LysM"/>
    <property type="match status" value="2"/>
</dbReference>
<dbReference type="OrthoDB" id="1934868at2"/>
<evidence type="ECO:0000313" key="4">
    <source>
        <dbReference type="EMBL" id="SHH90798.1"/>
    </source>
</evidence>
<feature type="region of interest" description="Disordered" evidence="1">
    <location>
        <begin position="48"/>
        <end position="76"/>
    </location>
</feature>
<dbReference type="InterPro" id="IPR018392">
    <property type="entry name" value="LysM"/>
</dbReference>
<dbReference type="InterPro" id="IPR036779">
    <property type="entry name" value="LysM_dom_sf"/>
</dbReference>
<proteinExistence type="predicted"/>
<keyword evidence="2" id="KW-0472">Membrane</keyword>
<organism evidence="4 5">
    <name type="scientific">Clostridium grantii DSM 8605</name>
    <dbReference type="NCBI Taxonomy" id="1121316"/>
    <lineage>
        <taxon>Bacteria</taxon>
        <taxon>Bacillati</taxon>
        <taxon>Bacillota</taxon>
        <taxon>Clostridia</taxon>
        <taxon>Eubacteriales</taxon>
        <taxon>Clostridiaceae</taxon>
        <taxon>Clostridium</taxon>
    </lineage>
</organism>
<dbReference type="Gene3D" id="3.10.350.10">
    <property type="entry name" value="LysM domain"/>
    <property type="match status" value="2"/>
</dbReference>
<evidence type="ECO:0000259" key="3">
    <source>
        <dbReference type="PROSITE" id="PS51782"/>
    </source>
</evidence>
<keyword evidence="2" id="KW-0812">Transmembrane</keyword>
<feature type="compositionally biased region" description="Basic and acidic residues" evidence="1">
    <location>
        <begin position="60"/>
        <end position="76"/>
    </location>
</feature>
<feature type="domain" description="LysM" evidence="3">
    <location>
        <begin position="145"/>
        <end position="195"/>
    </location>
</feature>
<dbReference type="PROSITE" id="PS51782">
    <property type="entry name" value="LYSM"/>
    <property type="match status" value="2"/>
</dbReference>
<dbReference type="SUPFAM" id="SSF54106">
    <property type="entry name" value="LysM domain"/>
    <property type="match status" value="1"/>
</dbReference>
<dbReference type="CDD" id="cd00118">
    <property type="entry name" value="LysM"/>
    <property type="match status" value="2"/>
</dbReference>
<dbReference type="Proteomes" id="UP000184447">
    <property type="component" value="Unassembled WGS sequence"/>
</dbReference>
<dbReference type="AlphaFoldDB" id="A0A1M5WTM3"/>
<name>A0A1M5WTM3_9CLOT</name>
<keyword evidence="2" id="KW-1133">Transmembrane helix</keyword>
<accession>A0A1M5WTM3</accession>
<reference evidence="4 5" key="1">
    <citation type="submission" date="2016-11" db="EMBL/GenBank/DDBJ databases">
        <authorList>
            <person name="Jaros S."/>
            <person name="Januszkiewicz K."/>
            <person name="Wedrychowicz H."/>
        </authorList>
    </citation>
    <scope>NUCLEOTIDE SEQUENCE [LARGE SCALE GENOMIC DNA]</scope>
    <source>
        <strain evidence="4 5">DSM 8605</strain>
    </source>
</reference>
<keyword evidence="5" id="KW-1185">Reference proteome</keyword>
<dbReference type="STRING" id="1121316.SAMN02745207_03109"/>
<dbReference type="RefSeq" id="WP_073339410.1">
    <property type="nucleotide sequence ID" value="NZ_FQXM01000020.1"/>
</dbReference>
<dbReference type="SMART" id="SM00257">
    <property type="entry name" value="LysM"/>
    <property type="match status" value="2"/>
</dbReference>
<dbReference type="EMBL" id="FQXM01000020">
    <property type="protein sequence ID" value="SHH90798.1"/>
    <property type="molecule type" value="Genomic_DNA"/>
</dbReference>